<dbReference type="PANTHER" id="PTHR21831:SF2">
    <property type="entry name" value="MICROTUBULE-ASSOCIATED PROTEIN 10"/>
    <property type="match status" value="1"/>
</dbReference>
<dbReference type="GO" id="GO:0032467">
    <property type="term" value="P:positive regulation of cytokinesis"/>
    <property type="evidence" value="ECO:0007669"/>
    <property type="project" value="TreeGrafter"/>
</dbReference>
<feature type="region of interest" description="Disordered" evidence="1">
    <location>
        <begin position="489"/>
        <end position="515"/>
    </location>
</feature>
<dbReference type="OrthoDB" id="69809at2759"/>
<dbReference type="Proteomes" id="UP000694546">
    <property type="component" value="Chromosome 15"/>
</dbReference>
<dbReference type="Pfam" id="PF14925">
    <property type="entry name" value="HPHLAWLY"/>
    <property type="match status" value="1"/>
</dbReference>
<feature type="compositionally biased region" description="Polar residues" evidence="1">
    <location>
        <begin position="409"/>
        <end position="423"/>
    </location>
</feature>
<dbReference type="GO" id="GO:0005813">
    <property type="term" value="C:centrosome"/>
    <property type="evidence" value="ECO:0007669"/>
    <property type="project" value="TreeGrafter"/>
</dbReference>
<dbReference type="Pfam" id="PF14924">
    <property type="entry name" value="MAP10_N"/>
    <property type="match status" value="1"/>
</dbReference>
<dbReference type="InterPro" id="IPR039302">
    <property type="entry name" value="MAP10"/>
</dbReference>
<organism evidence="3 4">
    <name type="scientific">Gadus morhua</name>
    <name type="common">Atlantic cod</name>
    <dbReference type="NCBI Taxonomy" id="8049"/>
    <lineage>
        <taxon>Eukaryota</taxon>
        <taxon>Metazoa</taxon>
        <taxon>Chordata</taxon>
        <taxon>Craniata</taxon>
        <taxon>Vertebrata</taxon>
        <taxon>Euteleostomi</taxon>
        <taxon>Actinopterygii</taxon>
        <taxon>Neopterygii</taxon>
        <taxon>Teleostei</taxon>
        <taxon>Neoteleostei</taxon>
        <taxon>Acanthomorphata</taxon>
        <taxon>Zeiogadaria</taxon>
        <taxon>Gadariae</taxon>
        <taxon>Gadiformes</taxon>
        <taxon>Gadoidei</taxon>
        <taxon>Gadidae</taxon>
        <taxon>Gadus</taxon>
    </lineage>
</organism>
<dbReference type="Ensembl" id="ENSGMOT00000047248.1">
    <property type="protein sequence ID" value="ENSGMOP00000035211.1"/>
    <property type="gene ID" value="ENSGMOG00000037199.1"/>
</dbReference>
<evidence type="ECO:0000313" key="4">
    <source>
        <dbReference type="Proteomes" id="UP000694546"/>
    </source>
</evidence>
<keyword evidence="4" id="KW-1185">Reference proteome</keyword>
<feature type="compositionally biased region" description="Basic and acidic residues" evidence="1">
    <location>
        <begin position="436"/>
        <end position="450"/>
    </location>
</feature>
<dbReference type="GO" id="GO:1990023">
    <property type="term" value="C:mitotic spindle midzone"/>
    <property type="evidence" value="ECO:0007669"/>
    <property type="project" value="TreeGrafter"/>
</dbReference>
<protein>
    <submittedName>
        <fullName evidence="3">Microtubule associated protein 10</fullName>
    </submittedName>
</protein>
<accession>A0A8C5AQC8</accession>
<feature type="region of interest" description="Disordered" evidence="1">
    <location>
        <begin position="54"/>
        <end position="78"/>
    </location>
</feature>
<dbReference type="GO" id="GO:0031122">
    <property type="term" value="P:cytoplasmic microtubule organization"/>
    <property type="evidence" value="ECO:0007669"/>
    <property type="project" value="TreeGrafter"/>
</dbReference>
<proteinExistence type="predicted"/>
<dbReference type="GO" id="GO:0005881">
    <property type="term" value="C:cytoplasmic microtubule"/>
    <property type="evidence" value="ECO:0007669"/>
    <property type="project" value="TreeGrafter"/>
</dbReference>
<sequence>MSAKVNNETHETLFSFEVLVDYIRIESKHVSGELALALRLLDFPTLIVYQPEKSQRRPKELHGDDGGEPGEQAAGLPSFRGDHVFRKGKSCLFKISMEALHSQLADTPLYAMVLDVRGEVPTLVGTSLIPLAQLVGKIRLDVNARGISNPSSHGEKGHIGILNLMGDRIGVMCLKYKLLSLGTSLLPHILEKRTHVISSIHDTRREHVQMDVEEDTCFTHPLSCGKIKSSDLHDESLFGDRQSNQKCDATRDERACVATQTEPMPRLNANPPAWVASCPFEENPNVFCPPNLFYSSSGEETGTSPCVDELEGVFEVEGVERFTPEAIEHPTPQTASALEHDTNSHKQEDPNGLMQNFPLETLRQLPLLNALLVELSQLTRQGVQQPLSIHPHLAWIYSPTLAQPLVAAGTNSTAPTQQPNTPRQKTDPRLGGGSETHMEPVSKKNNDTKRSNTSAGRTLKYGTTRTFQLRLKRIPPGQAKHRECLGIQSLSQTTKSPADNKKHTGLLKHDRGKTAVNQTASVDEEVEAVIHSLAGDSAASPAGRLHMYEHQSKPAGETFKVEMAGKGPQKHSLRSESNTKRIPANGVGDEDAAALGRGDDGHGGSTQTRPLADRTTEEEEADHDGRSSRSSSRSSSRLWSPHSTHRSASSRGRRGGGGGGGDEEQYMDDFNSLDPSEGRSPDPLSSPESGLAPLGRSRRFSESPGSSLEAGSNGPLWRGPPLPVPVGARGSPQRSLRATHIIRPRTQVSALSVSSDDDYDGGRSVRSSRTVVRSSPQTRGPGGDHGGAPRSSVTESLRSSRGRLSDSAQSSGPAGGLSADSDASYDSCEVEELRDGLGSLDLKINYQHVSELVANKLPGYTL</sequence>
<evidence type="ECO:0000313" key="3">
    <source>
        <dbReference type="Ensembl" id="ENSGMOP00000035211.1"/>
    </source>
</evidence>
<dbReference type="GO" id="GO:0051256">
    <property type="term" value="P:mitotic spindle midzone assembly"/>
    <property type="evidence" value="ECO:0007669"/>
    <property type="project" value="TreeGrafter"/>
</dbReference>
<gene>
    <name evidence="3" type="primary">map10</name>
</gene>
<feature type="region of interest" description="Disordered" evidence="1">
    <location>
        <begin position="563"/>
        <end position="828"/>
    </location>
</feature>
<dbReference type="GeneTree" id="ENSGT00390000008459"/>
<feature type="region of interest" description="Disordered" evidence="1">
    <location>
        <begin position="409"/>
        <end position="462"/>
    </location>
</feature>
<dbReference type="RefSeq" id="XP_030235408.1">
    <property type="nucleotide sequence ID" value="XM_030379548.1"/>
</dbReference>
<dbReference type="OMA" id="AVHQKMS"/>
<dbReference type="InterPro" id="IPR026679">
    <property type="entry name" value="MAP10_C-term"/>
</dbReference>
<dbReference type="AlphaFoldDB" id="A0A8C5AQC8"/>
<feature type="compositionally biased region" description="Low complexity" evidence="1">
    <location>
        <begin position="628"/>
        <end position="637"/>
    </location>
</feature>
<dbReference type="GO" id="GO:0097431">
    <property type="term" value="C:mitotic spindle pole"/>
    <property type="evidence" value="ECO:0007669"/>
    <property type="project" value="TreeGrafter"/>
</dbReference>
<reference evidence="3" key="2">
    <citation type="submission" date="2025-09" db="UniProtKB">
        <authorList>
            <consortium name="Ensembl"/>
        </authorList>
    </citation>
    <scope>IDENTIFICATION</scope>
</reference>
<feature type="compositionally biased region" description="Polar residues" evidence="1">
    <location>
        <begin position="451"/>
        <end position="462"/>
    </location>
</feature>
<feature type="domain" description="Microtubule-associated protein 10 C-terminal" evidence="2">
    <location>
        <begin position="322"/>
        <end position="476"/>
    </location>
</feature>
<feature type="compositionally biased region" description="Basic and acidic residues" evidence="1">
    <location>
        <begin position="54"/>
        <end position="65"/>
    </location>
</feature>
<reference evidence="3" key="1">
    <citation type="submission" date="2025-08" db="UniProtKB">
        <authorList>
            <consortium name="Ensembl"/>
        </authorList>
    </citation>
    <scope>IDENTIFICATION</scope>
</reference>
<name>A0A8C5AQC8_GADMO</name>
<dbReference type="GeneID" id="115560226"/>
<dbReference type="GO" id="GO:0008017">
    <property type="term" value="F:microtubule binding"/>
    <property type="evidence" value="ECO:0007669"/>
    <property type="project" value="InterPro"/>
</dbReference>
<feature type="compositionally biased region" description="Low complexity" evidence="1">
    <location>
        <begin position="764"/>
        <end position="775"/>
    </location>
</feature>
<dbReference type="GO" id="GO:0030496">
    <property type="term" value="C:midbody"/>
    <property type="evidence" value="ECO:0007669"/>
    <property type="project" value="TreeGrafter"/>
</dbReference>
<feature type="compositionally biased region" description="Basic and acidic residues" evidence="1">
    <location>
        <begin position="498"/>
        <end position="513"/>
    </location>
</feature>
<dbReference type="PANTHER" id="PTHR21831">
    <property type="entry name" value="MICROTUBULE-ASSOCIATED PROTEIN 10"/>
    <property type="match status" value="1"/>
</dbReference>
<evidence type="ECO:0000256" key="1">
    <source>
        <dbReference type="SAM" id="MobiDB-lite"/>
    </source>
</evidence>
<evidence type="ECO:0000259" key="2">
    <source>
        <dbReference type="Pfam" id="PF14925"/>
    </source>
</evidence>